<organism evidence="2 3">
    <name type="scientific">Novosphingobium beihaiensis</name>
    <dbReference type="NCBI Taxonomy" id="2930389"/>
    <lineage>
        <taxon>Bacteria</taxon>
        <taxon>Pseudomonadati</taxon>
        <taxon>Pseudomonadota</taxon>
        <taxon>Alphaproteobacteria</taxon>
        <taxon>Sphingomonadales</taxon>
        <taxon>Sphingomonadaceae</taxon>
        <taxon>Novosphingobium</taxon>
    </lineage>
</organism>
<accession>A0ABT0BN80</accession>
<feature type="region of interest" description="Disordered" evidence="1">
    <location>
        <begin position="280"/>
        <end position="343"/>
    </location>
</feature>
<sequence length="502" mass="55012">MAVSVHRLVHRGAARDTVRDRIALEDAFQTALPQDGRLVLIRKLTVRGQVASPHHRQEAVRRGWIEAVAGSVHAASTFAQQANCVWFASRAEAEAILLRKLLSGESVEGWFWALAVPGWHGYALDDWLSRRIALYLREQDHSALARAAQTCIEAGRSGAFVAAADHALRPQVTASAFSEAPSHSHTGSADPASEDLTCESAAAVQRIAGRLQHTVLTPAWIDVLHRLEYADLPSAAYRELSLALLQERIRRASPALVLAPQRLCQVAQRLAEIAAGRLVPASPRPDTDAHPGIPAAGIMPEQASPHTAPHDRQLPGRSETAPPPVPATSREAQSSHAMPPETAEPAPVLAERMESGHAGLWLIVPSLIRLGFRSWLSTHPGLLGDDPGRRLVQAIARHHRVLPADPALAVLVMAPEEDEPPVWIGWWRTGLDRWLRRTARRRTHDLIARPGRVFVGEDRLDIRFSRDAADIRLRRLALDSDPGWTDWLGLSLHFHFGGGEAP</sequence>
<keyword evidence="3" id="KW-1185">Reference proteome</keyword>
<dbReference type="Proteomes" id="UP001202281">
    <property type="component" value="Unassembled WGS sequence"/>
</dbReference>
<evidence type="ECO:0000313" key="3">
    <source>
        <dbReference type="Proteomes" id="UP001202281"/>
    </source>
</evidence>
<reference evidence="2 3" key="1">
    <citation type="submission" date="2022-04" db="EMBL/GenBank/DDBJ databases">
        <title>Identification of a novel bacterium isolated from mangrove sediments.</title>
        <authorList>
            <person name="Pan X."/>
        </authorList>
    </citation>
    <scope>NUCLEOTIDE SEQUENCE [LARGE SCALE GENOMIC DNA]</scope>
    <source>
        <strain evidence="2 3">B2638</strain>
    </source>
</reference>
<name>A0ABT0BN80_9SPHN</name>
<gene>
    <name evidence="2" type="ORF">MTR66_06725</name>
</gene>
<comment type="caution">
    <text evidence="2">The sequence shown here is derived from an EMBL/GenBank/DDBJ whole genome shotgun (WGS) entry which is preliminary data.</text>
</comment>
<dbReference type="EMBL" id="JALHLG010000006">
    <property type="protein sequence ID" value="MCJ2186505.1"/>
    <property type="molecule type" value="Genomic_DNA"/>
</dbReference>
<proteinExistence type="predicted"/>
<evidence type="ECO:0000256" key="1">
    <source>
        <dbReference type="SAM" id="MobiDB-lite"/>
    </source>
</evidence>
<protein>
    <submittedName>
        <fullName evidence="2">Uncharacterized protein</fullName>
    </submittedName>
</protein>
<dbReference type="RefSeq" id="WP_243919004.1">
    <property type="nucleotide sequence ID" value="NZ_JALHLG010000006.1"/>
</dbReference>
<evidence type="ECO:0000313" key="2">
    <source>
        <dbReference type="EMBL" id="MCJ2186505.1"/>
    </source>
</evidence>